<comment type="catalytic activity">
    <reaction evidence="8 9">
        <text>heme b + (2E,6E)-farnesyl diphosphate + H2O = Fe(II)-heme o + diphosphate</text>
        <dbReference type="Rhea" id="RHEA:28070"/>
        <dbReference type="ChEBI" id="CHEBI:15377"/>
        <dbReference type="ChEBI" id="CHEBI:33019"/>
        <dbReference type="ChEBI" id="CHEBI:60344"/>
        <dbReference type="ChEBI" id="CHEBI:60530"/>
        <dbReference type="ChEBI" id="CHEBI:175763"/>
        <dbReference type="EC" id="2.5.1.141"/>
    </reaction>
</comment>
<evidence type="ECO:0000256" key="8">
    <source>
        <dbReference type="ARBA" id="ARBA00047690"/>
    </source>
</evidence>
<feature type="transmembrane region" description="Helical" evidence="9">
    <location>
        <begin position="225"/>
        <end position="246"/>
    </location>
</feature>
<dbReference type="PROSITE" id="PS00943">
    <property type="entry name" value="UBIA"/>
    <property type="match status" value="1"/>
</dbReference>
<accession>A0ABU9AS68</accession>
<evidence type="ECO:0000256" key="6">
    <source>
        <dbReference type="ARBA" id="ARBA00023133"/>
    </source>
</evidence>
<evidence type="ECO:0000256" key="3">
    <source>
        <dbReference type="ARBA" id="ARBA00022679"/>
    </source>
</evidence>
<comment type="subcellular location">
    <subcellularLocation>
        <location evidence="9">Cell membrane</location>
        <topology evidence="9">Multi-pass membrane protein</topology>
    </subcellularLocation>
    <subcellularLocation>
        <location evidence="1">Membrane</location>
        <topology evidence="1">Multi-pass membrane protein</topology>
    </subcellularLocation>
</comment>
<gene>
    <name evidence="10" type="primary">cyoE</name>
    <name evidence="9" type="synonym">ctaB</name>
    <name evidence="10" type="ORF">WKV53_05505</name>
</gene>
<organism evidence="10 11">
    <name type="scientific">Luteolibacter soli</name>
    <dbReference type="NCBI Taxonomy" id="3135280"/>
    <lineage>
        <taxon>Bacteria</taxon>
        <taxon>Pseudomonadati</taxon>
        <taxon>Verrucomicrobiota</taxon>
        <taxon>Verrucomicrobiia</taxon>
        <taxon>Verrucomicrobiales</taxon>
        <taxon>Verrucomicrobiaceae</taxon>
        <taxon>Luteolibacter</taxon>
    </lineage>
</organism>
<feature type="transmembrane region" description="Helical" evidence="9">
    <location>
        <begin position="288"/>
        <end position="307"/>
    </location>
</feature>
<keyword evidence="6 9" id="KW-0350">Heme biosynthesis</keyword>
<keyword evidence="7 9" id="KW-0472">Membrane</keyword>
<feature type="transmembrane region" description="Helical" evidence="9">
    <location>
        <begin position="126"/>
        <end position="145"/>
    </location>
</feature>
<dbReference type="InterPro" id="IPR030470">
    <property type="entry name" value="UbiA_prenylTrfase_CS"/>
</dbReference>
<reference evidence="10 11" key="1">
    <citation type="submission" date="2024-04" db="EMBL/GenBank/DDBJ databases">
        <title>Luteolibacter sp. isolated from soil.</title>
        <authorList>
            <person name="An J."/>
        </authorList>
    </citation>
    <scope>NUCLEOTIDE SEQUENCE [LARGE SCALE GENOMIC DNA]</scope>
    <source>
        <strain evidence="10 11">Y139</strain>
    </source>
</reference>
<comment type="miscellaneous">
    <text evidence="9">Carbon 2 of the heme B porphyrin ring is defined according to the Fischer nomenclature.</text>
</comment>
<dbReference type="InterPro" id="IPR044878">
    <property type="entry name" value="UbiA_sf"/>
</dbReference>
<proteinExistence type="inferred from homology"/>
<keyword evidence="5 9" id="KW-1133">Transmembrane helix</keyword>
<feature type="transmembrane region" description="Helical" evidence="9">
    <location>
        <begin position="157"/>
        <end position="177"/>
    </location>
</feature>
<dbReference type="CDD" id="cd13957">
    <property type="entry name" value="PT_UbiA_Cox10"/>
    <property type="match status" value="1"/>
</dbReference>
<keyword evidence="4 9" id="KW-0812">Transmembrane</keyword>
<dbReference type="InterPro" id="IPR006369">
    <property type="entry name" value="Protohaem_IX_farnesylTrfase"/>
</dbReference>
<feature type="transmembrane region" description="Helical" evidence="9">
    <location>
        <begin position="102"/>
        <end position="120"/>
    </location>
</feature>
<keyword evidence="3 9" id="KW-0808">Transferase</keyword>
<keyword evidence="2 9" id="KW-1003">Cell membrane</keyword>
<name>A0ABU9AS68_9BACT</name>
<comment type="similarity">
    <text evidence="9">Belongs to the UbiA prenyltransferase family. Protoheme IX farnesyltransferase subfamily.</text>
</comment>
<dbReference type="GO" id="GO:0008495">
    <property type="term" value="F:protoheme IX farnesyltransferase activity"/>
    <property type="evidence" value="ECO:0007669"/>
    <property type="project" value="UniProtKB-EC"/>
</dbReference>
<evidence type="ECO:0000313" key="10">
    <source>
        <dbReference type="EMBL" id="MEK7949937.1"/>
    </source>
</evidence>
<feature type="transmembrane region" description="Helical" evidence="9">
    <location>
        <begin position="258"/>
        <end position="276"/>
    </location>
</feature>
<comment type="caution">
    <text evidence="10">The sequence shown here is derived from an EMBL/GenBank/DDBJ whole genome shotgun (WGS) entry which is preliminary data.</text>
</comment>
<dbReference type="EC" id="2.5.1.141" evidence="9"/>
<evidence type="ECO:0000256" key="9">
    <source>
        <dbReference type="HAMAP-Rule" id="MF_00154"/>
    </source>
</evidence>
<feature type="transmembrane region" description="Helical" evidence="9">
    <location>
        <begin position="32"/>
        <end position="49"/>
    </location>
</feature>
<sequence>MSDDAPAEITAAPEAPEPAPGFRRDMMVLTKMRLNVFVLITTFFGFLLASRGHHFDLWRLIHTLLGTAAAAFGSAAFNQLMEVDLDARMKRTANRPLPARRMDPLFAFGVGWILSAAGIIHLAVKIGTWPAVLAAITVAVYVFVYTPLKRVSSTNTLVGAIPGAIPPMIGWTAAGGAFDGGAWFLFTLLALWQLPHFVAINWLCREEYENAGYKMWSDGDVSGRRSGMLAAIFSIGLAMLPVWPWLAGWTPGWQGHVALAGGVLAGLLMAALAGRFMRDGQRPSFRRLFLFTLLYLPLELGLLAIAWG</sequence>
<dbReference type="EMBL" id="JBBUKT010000002">
    <property type="protein sequence ID" value="MEK7949937.1"/>
    <property type="molecule type" value="Genomic_DNA"/>
</dbReference>
<dbReference type="HAMAP" id="MF_00154">
    <property type="entry name" value="CyoE_CtaB"/>
    <property type="match status" value="1"/>
</dbReference>
<dbReference type="NCBIfam" id="TIGR01473">
    <property type="entry name" value="cyoE_ctaB"/>
    <property type="match status" value="1"/>
</dbReference>
<evidence type="ECO:0000313" key="11">
    <source>
        <dbReference type="Proteomes" id="UP001371305"/>
    </source>
</evidence>
<comment type="pathway">
    <text evidence="9">Porphyrin-containing compound metabolism; heme O biosynthesis; heme O from protoheme: step 1/1.</text>
</comment>
<evidence type="ECO:0000256" key="5">
    <source>
        <dbReference type="ARBA" id="ARBA00022989"/>
    </source>
</evidence>
<evidence type="ECO:0000256" key="4">
    <source>
        <dbReference type="ARBA" id="ARBA00022692"/>
    </source>
</evidence>
<dbReference type="Pfam" id="PF01040">
    <property type="entry name" value="UbiA"/>
    <property type="match status" value="1"/>
</dbReference>
<evidence type="ECO:0000256" key="1">
    <source>
        <dbReference type="ARBA" id="ARBA00004141"/>
    </source>
</evidence>
<dbReference type="PANTHER" id="PTHR43448:SF2">
    <property type="entry name" value="PROTOHEME IX FARNESYLTRANSFERASE, MITOCHONDRIAL"/>
    <property type="match status" value="1"/>
</dbReference>
<protein>
    <recommendedName>
        <fullName evidence="9">Protoheme IX farnesyltransferase</fullName>
        <ecNumber evidence="9">2.5.1.141</ecNumber>
    </recommendedName>
    <alternativeName>
        <fullName evidence="9">Heme B farnesyltransferase</fullName>
    </alternativeName>
    <alternativeName>
        <fullName evidence="9">Heme O synthase</fullName>
    </alternativeName>
</protein>
<dbReference type="Gene3D" id="1.10.357.140">
    <property type="entry name" value="UbiA prenyltransferase"/>
    <property type="match status" value="1"/>
</dbReference>
<feature type="transmembrane region" description="Helical" evidence="9">
    <location>
        <begin position="183"/>
        <end position="204"/>
    </location>
</feature>
<evidence type="ECO:0000256" key="7">
    <source>
        <dbReference type="ARBA" id="ARBA00023136"/>
    </source>
</evidence>
<dbReference type="InterPro" id="IPR000537">
    <property type="entry name" value="UbiA_prenyltransferase"/>
</dbReference>
<dbReference type="RefSeq" id="WP_341403353.1">
    <property type="nucleotide sequence ID" value="NZ_JBBUKT010000002.1"/>
</dbReference>
<dbReference type="PANTHER" id="PTHR43448">
    <property type="entry name" value="PROTOHEME IX FARNESYLTRANSFERASE, MITOCHONDRIAL"/>
    <property type="match status" value="1"/>
</dbReference>
<feature type="transmembrane region" description="Helical" evidence="9">
    <location>
        <begin position="61"/>
        <end position="81"/>
    </location>
</feature>
<keyword evidence="11" id="KW-1185">Reference proteome</keyword>
<dbReference type="Proteomes" id="UP001371305">
    <property type="component" value="Unassembled WGS sequence"/>
</dbReference>
<evidence type="ECO:0000256" key="2">
    <source>
        <dbReference type="ARBA" id="ARBA00022475"/>
    </source>
</evidence>
<comment type="function">
    <text evidence="9">Converts heme B (protoheme IX) to heme O by substitution of the vinyl group on carbon 2 of heme B porphyrin ring with a hydroxyethyl farnesyl side group.</text>
</comment>